<evidence type="ECO:0000313" key="3">
    <source>
        <dbReference type="Proteomes" id="UP000468388"/>
    </source>
</evidence>
<keyword evidence="3" id="KW-1185">Reference proteome</keyword>
<protein>
    <recommendedName>
        <fullName evidence="4">RHS repeat-associated core domain-containing protein</fullName>
    </recommendedName>
</protein>
<evidence type="ECO:0000313" key="2">
    <source>
        <dbReference type="EMBL" id="MVT41907.1"/>
    </source>
</evidence>
<gene>
    <name evidence="2" type="ORF">GO495_15055</name>
</gene>
<accession>A0A6N8J9I8</accession>
<evidence type="ECO:0000256" key="1">
    <source>
        <dbReference type="SAM" id="MobiDB-lite"/>
    </source>
</evidence>
<sequence length="268" mass="28488">MNEYDAYYRILDQTGGRWYQLDPKIEDMEMWSPYVSNYDNPIRYSDFLGDEPGDPPGLIQGVKDGFTGYFINIADAVTHPVETIVSGFSAQNIALNAADPFGALRSAYNAADNVRTVVNEGTYGAGKIIGKTAAEVTVVAATEGVGKAVSAIRGAGRGSEMVENTASIGKGTANPKVAAAVNAGKEAHADFSKKAAAKGWAVEPFLIDPATGKTVKPDAVTPSGHPVELKPNTPSGKAQGARQLPKYERATGNNGRVIYYDPKQYKKP</sequence>
<evidence type="ECO:0008006" key="4">
    <source>
        <dbReference type="Google" id="ProtNLM"/>
    </source>
</evidence>
<comment type="caution">
    <text evidence="2">The sequence shown here is derived from an EMBL/GenBank/DDBJ whole genome shotgun (WGS) entry which is preliminary data.</text>
</comment>
<dbReference type="Proteomes" id="UP000468388">
    <property type="component" value="Unassembled WGS sequence"/>
</dbReference>
<dbReference type="EMBL" id="WRXO01000003">
    <property type="protein sequence ID" value="MVT41907.1"/>
    <property type="molecule type" value="Genomic_DNA"/>
</dbReference>
<reference evidence="2 3" key="1">
    <citation type="submission" date="2019-12" db="EMBL/GenBank/DDBJ databases">
        <title>The draft genomic sequence of strain Chitinophaga oryziterrae JCM 16595.</title>
        <authorList>
            <person name="Zhang X."/>
        </authorList>
    </citation>
    <scope>NUCLEOTIDE SEQUENCE [LARGE SCALE GENOMIC DNA]</scope>
    <source>
        <strain evidence="2 3">JCM 16595</strain>
    </source>
</reference>
<dbReference type="OrthoDB" id="678247at2"/>
<dbReference type="AlphaFoldDB" id="A0A6N8J9I8"/>
<name>A0A6N8J9I8_9BACT</name>
<organism evidence="2 3">
    <name type="scientific">Chitinophaga oryziterrae</name>
    <dbReference type="NCBI Taxonomy" id="1031224"/>
    <lineage>
        <taxon>Bacteria</taxon>
        <taxon>Pseudomonadati</taxon>
        <taxon>Bacteroidota</taxon>
        <taxon>Chitinophagia</taxon>
        <taxon>Chitinophagales</taxon>
        <taxon>Chitinophagaceae</taxon>
        <taxon>Chitinophaga</taxon>
    </lineage>
</organism>
<proteinExistence type="predicted"/>
<feature type="region of interest" description="Disordered" evidence="1">
    <location>
        <begin position="218"/>
        <end position="268"/>
    </location>
</feature>
<dbReference type="RefSeq" id="WP_157300525.1">
    <property type="nucleotide sequence ID" value="NZ_BAAAZB010000006.1"/>
</dbReference>